<evidence type="ECO:0000313" key="2">
    <source>
        <dbReference type="EMBL" id="TKC37817.1"/>
    </source>
</evidence>
<organism evidence="2 3">
    <name type="scientific">Monodon monoceros</name>
    <name type="common">Narwhal</name>
    <name type="synonym">Ceratodon monodon</name>
    <dbReference type="NCBI Taxonomy" id="40151"/>
    <lineage>
        <taxon>Eukaryota</taxon>
        <taxon>Metazoa</taxon>
        <taxon>Chordata</taxon>
        <taxon>Craniata</taxon>
        <taxon>Vertebrata</taxon>
        <taxon>Euteleostomi</taxon>
        <taxon>Mammalia</taxon>
        <taxon>Eutheria</taxon>
        <taxon>Laurasiatheria</taxon>
        <taxon>Artiodactyla</taxon>
        <taxon>Whippomorpha</taxon>
        <taxon>Cetacea</taxon>
        <taxon>Odontoceti</taxon>
        <taxon>Monodontidae</taxon>
        <taxon>Monodon</taxon>
    </lineage>
</organism>
<feature type="region of interest" description="Disordered" evidence="1">
    <location>
        <begin position="199"/>
        <end position="241"/>
    </location>
</feature>
<dbReference type="EMBL" id="RWIC01001087">
    <property type="protein sequence ID" value="TKC37817.1"/>
    <property type="molecule type" value="Genomic_DNA"/>
</dbReference>
<sequence>KGTLRRKDTDSSTTAKLRADGGRGGGRRGRDHHAGGQWREEESGKEKKRQPLYWAPLASGGSKKSREGQRVAGGPGHRPSQGHVARACRCRPAPRVGRAAAEWPPGGAEGLGARPCGRPLRPSPLISCRPGSGRLSPRVAAGCVQPTHPDPRRAPATSPSSPRPPRAPALREEEAAAALGSRLTRRTPPSLVLLGHAYPGPSLSPELPPVRPRVFTGTRGGGDSCVPRLRWQPVPSPDHSY</sequence>
<evidence type="ECO:0000256" key="1">
    <source>
        <dbReference type="SAM" id="MobiDB-lite"/>
    </source>
</evidence>
<dbReference type="AlphaFoldDB" id="A0A4U1EP13"/>
<feature type="region of interest" description="Disordered" evidence="1">
    <location>
        <begin position="124"/>
        <end position="172"/>
    </location>
</feature>
<feature type="non-terminal residue" evidence="2">
    <location>
        <position position="1"/>
    </location>
</feature>
<feature type="region of interest" description="Disordered" evidence="1">
    <location>
        <begin position="1"/>
        <end position="89"/>
    </location>
</feature>
<evidence type="ECO:0000313" key="3">
    <source>
        <dbReference type="Proteomes" id="UP000308365"/>
    </source>
</evidence>
<accession>A0A4U1EP13</accession>
<reference evidence="3" key="1">
    <citation type="journal article" date="2019" name="IScience">
        <title>Narwhal Genome Reveals Long-Term Low Genetic Diversity despite Current Large Abundance Size.</title>
        <authorList>
            <person name="Westbury M.V."/>
            <person name="Petersen B."/>
            <person name="Garde E."/>
            <person name="Heide-Jorgensen M.P."/>
            <person name="Lorenzen E.D."/>
        </authorList>
    </citation>
    <scope>NUCLEOTIDE SEQUENCE [LARGE SCALE GENOMIC DNA]</scope>
</reference>
<name>A0A4U1EP13_MONMO</name>
<gene>
    <name evidence="2" type="ORF">EI555_007397</name>
</gene>
<dbReference type="Proteomes" id="UP000308365">
    <property type="component" value="Unassembled WGS sequence"/>
</dbReference>
<protein>
    <submittedName>
        <fullName evidence="2">Uncharacterized protein</fullName>
    </submittedName>
</protein>
<feature type="compositionally biased region" description="Basic and acidic residues" evidence="1">
    <location>
        <begin position="32"/>
        <end position="45"/>
    </location>
</feature>
<feature type="compositionally biased region" description="Basic and acidic residues" evidence="1">
    <location>
        <begin position="1"/>
        <end position="10"/>
    </location>
</feature>
<proteinExistence type="predicted"/>
<comment type="caution">
    <text evidence="2">The sequence shown here is derived from an EMBL/GenBank/DDBJ whole genome shotgun (WGS) entry which is preliminary data.</text>
</comment>